<dbReference type="InterPro" id="IPR019775">
    <property type="entry name" value="WD40_repeat_CS"/>
</dbReference>
<dbReference type="PANTHER" id="PTHR19846">
    <property type="entry name" value="WD40 REPEAT PROTEIN"/>
    <property type="match status" value="1"/>
</dbReference>
<feature type="region of interest" description="Disordered" evidence="1">
    <location>
        <begin position="20"/>
        <end position="60"/>
    </location>
</feature>
<reference evidence="3" key="2">
    <citation type="journal article" date="2019" name="IMA Fungus">
        <title>Genome sequencing and comparison of five Tilletia species to identify candidate genes for the detection of regulated species infecting wheat.</title>
        <authorList>
            <person name="Nguyen H.D.T."/>
            <person name="Sultana T."/>
            <person name="Kesanakurti P."/>
            <person name="Hambleton S."/>
        </authorList>
    </citation>
    <scope>NUCLEOTIDE SEQUENCE</scope>
    <source>
        <strain evidence="3">DAOMC 236416</strain>
    </source>
</reference>
<dbReference type="PROSITE" id="PS50294">
    <property type="entry name" value="WD_REPEATS_REGION"/>
    <property type="match status" value="5"/>
</dbReference>
<evidence type="ECO:0000256" key="1">
    <source>
        <dbReference type="SAM" id="MobiDB-lite"/>
    </source>
</evidence>
<dbReference type="Pfam" id="PF08799">
    <property type="entry name" value="PRP4"/>
    <property type="match status" value="1"/>
</dbReference>
<dbReference type="Gene3D" id="4.10.280.110">
    <property type="entry name" value="Pre-mRNA processing factor 4 domain"/>
    <property type="match status" value="1"/>
</dbReference>
<dbReference type="EMBL" id="LWDF02001419">
    <property type="protein sequence ID" value="KAE8238798.1"/>
    <property type="molecule type" value="Genomic_DNA"/>
</dbReference>
<accession>A0A177T2I9</accession>
<dbReference type="InterPro" id="IPR014906">
    <property type="entry name" value="PRP4-like"/>
</dbReference>
<feature type="region of interest" description="Disordered" evidence="1">
    <location>
        <begin position="496"/>
        <end position="529"/>
    </location>
</feature>
<dbReference type="InterPro" id="IPR020472">
    <property type="entry name" value="WD40_PAC1"/>
</dbReference>
<keyword evidence="4" id="KW-1185">Reference proteome</keyword>
<feature type="compositionally biased region" description="Acidic residues" evidence="1">
    <location>
        <begin position="154"/>
        <end position="174"/>
    </location>
</feature>
<dbReference type="Proteomes" id="UP000077521">
    <property type="component" value="Unassembled WGS sequence"/>
</dbReference>
<dbReference type="PROSITE" id="PS50082">
    <property type="entry name" value="WD_REPEATS_2"/>
    <property type="match status" value="6"/>
</dbReference>
<dbReference type="GO" id="GO:0017070">
    <property type="term" value="F:U6 snRNA binding"/>
    <property type="evidence" value="ECO:0007669"/>
    <property type="project" value="TreeGrafter"/>
</dbReference>
<proteinExistence type="predicted"/>
<evidence type="ECO:0000313" key="3">
    <source>
        <dbReference type="EMBL" id="KAE8238798.1"/>
    </source>
</evidence>
<dbReference type="PRINTS" id="PR00320">
    <property type="entry name" value="GPROTEINBRPT"/>
</dbReference>
<evidence type="ECO:0000259" key="2">
    <source>
        <dbReference type="SMART" id="SM00500"/>
    </source>
</evidence>
<dbReference type="AlphaFoldDB" id="A0A177T2I9"/>
<dbReference type="InterPro" id="IPR036322">
    <property type="entry name" value="WD40_repeat_dom_sf"/>
</dbReference>
<dbReference type="CDD" id="cd00200">
    <property type="entry name" value="WD40"/>
    <property type="match status" value="1"/>
</dbReference>
<protein>
    <recommendedName>
        <fullName evidence="2">Pre-mRNA processing factor 4 (PRP4)-like domain-containing protein</fullName>
    </recommendedName>
</protein>
<dbReference type="FunFam" id="2.130.10.10:FF:001211">
    <property type="entry name" value="CBN-PRP-4 protein"/>
    <property type="match status" value="1"/>
</dbReference>
<dbReference type="Gene3D" id="2.130.10.10">
    <property type="entry name" value="YVTN repeat-like/Quinoprotein amine dehydrogenase"/>
    <property type="match status" value="3"/>
</dbReference>
<dbReference type="PANTHER" id="PTHR19846:SF0">
    <property type="entry name" value="PRE-MRNA PROCESSING FACTOR 4"/>
    <property type="match status" value="1"/>
</dbReference>
<organism evidence="3 4">
    <name type="scientific">Tilletia indica</name>
    <dbReference type="NCBI Taxonomy" id="43049"/>
    <lineage>
        <taxon>Eukaryota</taxon>
        <taxon>Fungi</taxon>
        <taxon>Dikarya</taxon>
        <taxon>Basidiomycota</taxon>
        <taxon>Ustilaginomycotina</taxon>
        <taxon>Exobasidiomycetes</taxon>
        <taxon>Tilletiales</taxon>
        <taxon>Tilletiaceae</taxon>
        <taxon>Tilletia</taxon>
    </lineage>
</organism>
<dbReference type="SUPFAM" id="SSF50978">
    <property type="entry name" value="WD40 repeat-like"/>
    <property type="match status" value="1"/>
</dbReference>
<dbReference type="GO" id="GO:0030621">
    <property type="term" value="F:U4 snRNA binding"/>
    <property type="evidence" value="ECO:0007669"/>
    <property type="project" value="TreeGrafter"/>
</dbReference>
<feature type="compositionally biased region" description="Basic and acidic residues" evidence="1">
    <location>
        <begin position="504"/>
        <end position="529"/>
    </location>
</feature>
<dbReference type="InterPro" id="IPR001680">
    <property type="entry name" value="WD40_rpt"/>
</dbReference>
<dbReference type="SUPFAM" id="SSF158230">
    <property type="entry name" value="PRP4-like"/>
    <property type="match status" value="1"/>
</dbReference>
<dbReference type="InterPro" id="IPR015943">
    <property type="entry name" value="WD40/YVTN_repeat-like_dom_sf"/>
</dbReference>
<dbReference type="Pfam" id="PF00400">
    <property type="entry name" value="WD40"/>
    <property type="match status" value="6"/>
</dbReference>
<reference evidence="3" key="1">
    <citation type="submission" date="2016-04" db="EMBL/GenBank/DDBJ databases">
        <authorList>
            <person name="Nguyen H.D."/>
            <person name="Samba Siva P."/>
            <person name="Cullis J."/>
            <person name="Levesque C.A."/>
            <person name="Hambleton S."/>
        </authorList>
    </citation>
    <scope>NUCLEOTIDE SEQUENCE</scope>
    <source>
        <strain evidence="3">DAOMC 236416</strain>
    </source>
</reference>
<sequence length="622" mass="67830">MVAGTAFHTDDHAKICRNKVTQSHKPSKIHTSITSASTSTASVQQAGMDYSAEGPSGLDIDELETDNAYRQEDPDSLSRARAEQAALLASLEHKKAIRTVAVPTNDLHVRQRLREMGQPITLFGEREADRRHRLKVLVAEMPQRAGSETGAEGMDVDDGTQDGEQSDGDEDEEFYTEGTDALVKARQKMAWLSLERAQKRIARQRIEATVPLARIVAVRKEVFAPVKKFTSLGSQIGAERQISMVRFSPDSSMLATGAWSGSLKLWDIPSATERRTLRAHNDKIGGIAWHPRATLTQSAGSVNLASGAGDCKVCLWNLESDRPIYTLKGHTARVCRVAFHPLGSYLGSASFDGTWRLWDIETQTELLLQEGHSKEVYAIEFQDDGALCASGGLDAIGRVWDMRTGRSAMVLDGHSKEILSLDFSPNGYQIATASGDDTIRIWDIRNLKSVSTIPAHRSSVSDVRWVRSENEGGRGAGVTRDRVELDEEGNVVSMLDGNGEEEDVKPRIKQERNGNGDGMSMKEEDAEDKPGWRTNATAMFGGSDTKMASGAAIARTGLHLVSAGFDGKVNVWSADDWQLIRSLGSDNIEGANVKAISVDASADGQYLASGQSDRTFKLWGVL</sequence>
<feature type="region of interest" description="Disordered" evidence="1">
    <location>
        <begin position="140"/>
        <end position="174"/>
    </location>
</feature>
<comment type="caution">
    <text evidence="3">The sequence shown here is derived from an EMBL/GenBank/DDBJ whole genome shotgun (WGS) entry which is preliminary data.</text>
</comment>
<dbReference type="GO" id="GO:0000398">
    <property type="term" value="P:mRNA splicing, via spliceosome"/>
    <property type="evidence" value="ECO:0007669"/>
    <property type="project" value="TreeGrafter"/>
</dbReference>
<evidence type="ECO:0000313" key="4">
    <source>
        <dbReference type="Proteomes" id="UP000077521"/>
    </source>
</evidence>
<dbReference type="GO" id="GO:0046540">
    <property type="term" value="C:U4/U6 x U5 tri-snRNP complex"/>
    <property type="evidence" value="ECO:0007669"/>
    <property type="project" value="TreeGrafter"/>
</dbReference>
<feature type="compositionally biased region" description="Low complexity" evidence="1">
    <location>
        <begin position="31"/>
        <end position="42"/>
    </location>
</feature>
<dbReference type="InterPro" id="IPR036285">
    <property type="entry name" value="PRP4-like_sf"/>
</dbReference>
<dbReference type="PROSITE" id="PS00678">
    <property type="entry name" value="WD_REPEATS_1"/>
    <property type="match status" value="3"/>
</dbReference>
<dbReference type="SMART" id="SM00500">
    <property type="entry name" value="SFM"/>
    <property type="match status" value="1"/>
</dbReference>
<dbReference type="SMART" id="SM00320">
    <property type="entry name" value="WD40"/>
    <property type="match status" value="7"/>
</dbReference>
<name>A0A177T2I9_9BASI</name>
<feature type="domain" description="Pre-mRNA processing factor 4 (PRP4)-like" evidence="2">
    <location>
        <begin position="104"/>
        <end position="160"/>
    </location>
</feature>
<gene>
    <name evidence="3" type="ORF">A4X13_0g8376</name>
</gene>